<protein>
    <recommendedName>
        <fullName evidence="9">ABC transmembrane type-2 domain-containing protein</fullName>
    </recommendedName>
</protein>
<dbReference type="EMBL" id="BARS01007332">
    <property type="protein sequence ID" value="GAF81652.1"/>
    <property type="molecule type" value="Genomic_DNA"/>
</dbReference>
<dbReference type="InterPro" id="IPR013525">
    <property type="entry name" value="ABC2_TM"/>
</dbReference>
<feature type="transmembrane region" description="Helical" evidence="8">
    <location>
        <begin position="105"/>
        <end position="128"/>
    </location>
</feature>
<dbReference type="InterPro" id="IPR047817">
    <property type="entry name" value="ABC2_TM_bact-type"/>
</dbReference>
<name>X0T0F2_9ZZZZ</name>
<evidence type="ECO:0000256" key="6">
    <source>
        <dbReference type="ARBA" id="ARBA00022989"/>
    </source>
</evidence>
<comment type="similarity">
    <text evidence="2">Belongs to the ABC-2 integral membrane protein family.</text>
</comment>
<dbReference type="PROSITE" id="PS51012">
    <property type="entry name" value="ABC_TM2"/>
    <property type="match status" value="1"/>
</dbReference>
<feature type="transmembrane region" description="Helical" evidence="8">
    <location>
        <begin position="288"/>
        <end position="306"/>
    </location>
</feature>
<evidence type="ECO:0000256" key="7">
    <source>
        <dbReference type="ARBA" id="ARBA00023136"/>
    </source>
</evidence>
<evidence type="ECO:0000313" key="10">
    <source>
        <dbReference type="EMBL" id="GAF81652.1"/>
    </source>
</evidence>
<keyword evidence="4" id="KW-1003">Cell membrane</keyword>
<dbReference type="GO" id="GO:0140359">
    <property type="term" value="F:ABC-type transporter activity"/>
    <property type="evidence" value="ECO:0007669"/>
    <property type="project" value="InterPro"/>
</dbReference>
<evidence type="ECO:0000256" key="5">
    <source>
        <dbReference type="ARBA" id="ARBA00022692"/>
    </source>
</evidence>
<evidence type="ECO:0000256" key="8">
    <source>
        <dbReference type="SAM" id="Phobius"/>
    </source>
</evidence>
<comment type="caution">
    <text evidence="10">The sequence shown here is derived from an EMBL/GenBank/DDBJ whole genome shotgun (WGS) entry which is preliminary data.</text>
</comment>
<reference evidence="10" key="1">
    <citation type="journal article" date="2014" name="Front. Microbiol.">
        <title>High frequency of phylogenetically diverse reductive dehalogenase-homologous genes in deep subseafloor sedimentary metagenomes.</title>
        <authorList>
            <person name="Kawai M."/>
            <person name="Futagami T."/>
            <person name="Toyoda A."/>
            <person name="Takaki Y."/>
            <person name="Nishi S."/>
            <person name="Hori S."/>
            <person name="Arai W."/>
            <person name="Tsubouchi T."/>
            <person name="Morono Y."/>
            <person name="Uchiyama I."/>
            <person name="Ito T."/>
            <person name="Fujiyama A."/>
            <person name="Inagaki F."/>
            <person name="Takami H."/>
        </authorList>
    </citation>
    <scope>NUCLEOTIDE SEQUENCE</scope>
    <source>
        <strain evidence="10">Expedition CK06-06</strain>
    </source>
</reference>
<dbReference type="PANTHER" id="PTHR30294">
    <property type="entry name" value="MEMBRANE COMPONENT OF ABC TRANSPORTER YHHJ-RELATED"/>
    <property type="match status" value="1"/>
</dbReference>
<dbReference type="PANTHER" id="PTHR30294:SF38">
    <property type="entry name" value="TRANSPORT PERMEASE PROTEIN"/>
    <property type="match status" value="1"/>
</dbReference>
<keyword evidence="7 8" id="KW-0472">Membrane</keyword>
<dbReference type="InterPro" id="IPR051449">
    <property type="entry name" value="ABC-2_transporter_component"/>
</dbReference>
<comment type="subcellular location">
    <subcellularLocation>
        <location evidence="1">Cell membrane</location>
        <topology evidence="1">Multi-pass membrane protein</topology>
    </subcellularLocation>
</comment>
<evidence type="ECO:0000256" key="4">
    <source>
        <dbReference type="ARBA" id="ARBA00022475"/>
    </source>
</evidence>
<keyword evidence="3" id="KW-0813">Transport</keyword>
<organism evidence="10">
    <name type="scientific">marine sediment metagenome</name>
    <dbReference type="NCBI Taxonomy" id="412755"/>
    <lineage>
        <taxon>unclassified sequences</taxon>
        <taxon>metagenomes</taxon>
        <taxon>ecological metagenomes</taxon>
    </lineage>
</organism>
<sequence>DFTGGTEQGEQVELTLISHPDADLQETEAVRLVIVGVASEMSLESQILSSLRQMGDMQANAPQEYQVFTTDRVLAQARSQFEAAQTRPLIEVKETVPSQEGERELVATMGLVAVSGIAVLFVFGTAQVTARSIYDEKKVGSFRRLLAAPMSKSALLSGKMLPNIIVGMIQFTVIFAFGVFGLKWLGLSAPTLGNEPLSVVLVCFVICLCSTAFGILIAAIARTENQIGGLTSLLVWGLGILGGAFIPIAFLDQFLGPVVKVIPQYWANRALSSLMLRDLGLADVSTEIAVLLGFTLLFFLIGLWRFDFD</sequence>
<dbReference type="AlphaFoldDB" id="X0T0F2"/>
<dbReference type="GO" id="GO:0005886">
    <property type="term" value="C:plasma membrane"/>
    <property type="evidence" value="ECO:0007669"/>
    <property type="project" value="UniProtKB-SubCell"/>
</dbReference>
<feature type="non-terminal residue" evidence="10">
    <location>
        <position position="1"/>
    </location>
</feature>
<feature type="transmembrane region" description="Helical" evidence="8">
    <location>
        <begin position="160"/>
        <end position="185"/>
    </location>
</feature>
<keyword evidence="6 8" id="KW-1133">Transmembrane helix</keyword>
<feature type="domain" description="ABC transmembrane type-2" evidence="9">
    <location>
        <begin position="79"/>
        <end position="309"/>
    </location>
</feature>
<evidence type="ECO:0000256" key="3">
    <source>
        <dbReference type="ARBA" id="ARBA00022448"/>
    </source>
</evidence>
<proteinExistence type="inferred from homology"/>
<evidence type="ECO:0000256" key="1">
    <source>
        <dbReference type="ARBA" id="ARBA00004651"/>
    </source>
</evidence>
<keyword evidence="5 8" id="KW-0812">Transmembrane</keyword>
<gene>
    <name evidence="10" type="ORF">S01H1_14131</name>
</gene>
<feature type="transmembrane region" description="Helical" evidence="8">
    <location>
        <begin position="233"/>
        <end position="251"/>
    </location>
</feature>
<feature type="transmembrane region" description="Helical" evidence="8">
    <location>
        <begin position="197"/>
        <end position="221"/>
    </location>
</feature>
<accession>X0T0F2</accession>
<dbReference type="Pfam" id="PF12698">
    <property type="entry name" value="ABC2_membrane_3"/>
    <property type="match status" value="1"/>
</dbReference>
<evidence type="ECO:0000256" key="2">
    <source>
        <dbReference type="ARBA" id="ARBA00007783"/>
    </source>
</evidence>
<evidence type="ECO:0000259" key="9">
    <source>
        <dbReference type="PROSITE" id="PS51012"/>
    </source>
</evidence>